<accession>A0A811PQL0</accession>
<feature type="region of interest" description="Disordered" evidence="1">
    <location>
        <begin position="60"/>
        <end position="160"/>
    </location>
</feature>
<gene>
    <name evidence="3" type="ORF">NCGR_LOCUS31091</name>
</gene>
<name>A0A811PQL0_9POAL</name>
<feature type="signal peptide" evidence="2">
    <location>
        <begin position="1"/>
        <end position="22"/>
    </location>
</feature>
<evidence type="ECO:0000256" key="2">
    <source>
        <dbReference type="SAM" id="SignalP"/>
    </source>
</evidence>
<keyword evidence="4" id="KW-1185">Reference proteome</keyword>
<reference evidence="3" key="1">
    <citation type="submission" date="2020-10" db="EMBL/GenBank/DDBJ databases">
        <authorList>
            <person name="Han B."/>
            <person name="Lu T."/>
            <person name="Zhao Q."/>
            <person name="Huang X."/>
            <person name="Zhao Y."/>
        </authorList>
    </citation>
    <scope>NUCLEOTIDE SEQUENCE</scope>
</reference>
<sequence>MTSARVLLLPCQLTMPLRLALAPPSWALARGYFLMVLQQSHRSWARAAAASSASSSSCEQYSQAPIAAAPGATSPREEKGNGELEAAACGGEKASGAQQDGSTGTGIGVLSPPAPKDSEALRAAAAAGRKGRSGALSRQRCHMAKPQGNKPAQPGSPKEG</sequence>
<dbReference type="Proteomes" id="UP000604825">
    <property type="component" value="Unassembled WGS sequence"/>
</dbReference>
<dbReference type="AlphaFoldDB" id="A0A811PQL0"/>
<feature type="chain" id="PRO_5032564495" evidence="2">
    <location>
        <begin position="23"/>
        <end position="160"/>
    </location>
</feature>
<feature type="compositionally biased region" description="Low complexity" evidence="1">
    <location>
        <begin position="121"/>
        <end position="138"/>
    </location>
</feature>
<organism evidence="3 4">
    <name type="scientific">Miscanthus lutarioriparius</name>
    <dbReference type="NCBI Taxonomy" id="422564"/>
    <lineage>
        <taxon>Eukaryota</taxon>
        <taxon>Viridiplantae</taxon>
        <taxon>Streptophyta</taxon>
        <taxon>Embryophyta</taxon>
        <taxon>Tracheophyta</taxon>
        <taxon>Spermatophyta</taxon>
        <taxon>Magnoliopsida</taxon>
        <taxon>Liliopsida</taxon>
        <taxon>Poales</taxon>
        <taxon>Poaceae</taxon>
        <taxon>PACMAD clade</taxon>
        <taxon>Panicoideae</taxon>
        <taxon>Andropogonodae</taxon>
        <taxon>Andropogoneae</taxon>
        <taxon>Saccharinae</taxon>
        <taxon>Miscanthus</taxon>
    </lineage>
</organism>
<proteinExistence type="predicted"/>
<keyword evidence="2" id="KW-0732">Signal</keyword>
<protein>
    <submittedName>
        <fullName evidence="3">Uncharacterized protein</fullName>
    </submittedName>
</protein>
<evidence type="ECO:0000313" key="4">
    <source>
        <dbReference type="Proteomes" id="UP000604825"/>
    </source>
</evidence>
<dbReference type="EMBL" id="CAJGYO010000007">
    <property type="protein sequence ID" value="CAD6246852.1"/>
    <property type="molecule type" value="Genomic_DNA"/>
</dbReference>
<comment type="caution">
    <text evidence="3">The sequence shown here is derived from an EMBL/GenBank/DDBJ whole genome shotgun (WGS) entry which is preliminary data.</text>
</comment>
<evidence type="ECO:0000256" key="1">
    <source>
        <dbReference type="SAM" id="MobiDB-lite"/>
    </source>
</evidence>
<evidence type="ECO:0000313" key="3">
    <source>
        <dbReference type="EMBL" id="CAD6246852.1"/>
    </source>
</evidence>